<dbReference type="GO" id="GO:0007411">
    <property type="term" value="P:axon guidance"/>
    <property type="evidence" value="ECO:0007669"/>
    <property type="project" value="TreeGrafter"/>
</dbReference>
<name>A0A6F9DH25_9ASCI</name>
<dbReference type="GO" id="GO:0071526">
    <property type="term" value="P:semaphorin-plexin signaling pathway"/>
    <property type="evidence" value="ECO:0007669"/>
    <property type="project" value="TreeGrafter"/>
</dbReference>
<dbReference type="GO" id="GO:0030215">
    <property type="term" value="F:semaphorin receptor binding"/>
    <property type="evidence" value="ECO:0007669"/>
    <property type="project" value="InterPro"/>
</dbReference>
<dbReference type="PROSITE" id="PS51004">
    <property type="entry name" value="SEMA"/>
    <property type="match status" value="1"/>
</dbReference>
<dbReference type="InterPro" id="IPR001627">
    <property type="entry name" value="Semap_dom"/>
</dbReference>
<organism evidence="6">
    <name type="scientific">Phallusia mammillata</name>
    <dbReference type="NCBI Taxonomy" id="59560"/>
    <lineage>
        <taxon>Eukaryota</taxon>
        <taxon>Metazoa</taxon>
        <taxon>Chordata</taxon>
        <taxon>Tunicata</taxon>
        <taxon>Ascidiacea</taxon>
        <taxon>Phlebobranchia</taxon>
        <taxon>Ascidiidae</taxon>
        <taxon>Phallusia</taxon>
    </lineage>
</organism>
<proteinExistence type="evidence at transcript level"/>
<evidence type="ECO:0000256" key="1">
    <source>
        <dbReference type="PROSITE-ProRule" id="PRU00352"/>
    </source>
</evidence>
<accession>A0A6F9DH25</accession>
<feature type="compositionally biased region" description="Polar residues" evidence="2">
    <location>
        <begin position="732"/>
        <end position="745"/>
    </location>
</feature>
<reference evidence="6" key="1">
    <citation type="submission" date="2020-04" db="EMBL/GenBank/DDBJ databases">
        <authorList>
            <person name="Neveu A P."/>
        </authorList>
    </citation>
    <scope>NUCLEOTIDE SEQUENCE</scope>
    <source>
        <tissue evidence="6">Whole embryo</tissue>
    </source>
</reference>
<dbReference type="GO" id="GO:0030335">
    <property type="term" value="P:positive regulation of cell migration"/>
    <property type="evidence" value="ECO:0007669"/>
    <property type="project" value="TreeGrafter"/>
</dbReference>
<evidence type="ECO:0000256" key="4">
    <source>
        <dbReference type="SAM" id="SignalP"/>
    </source>
</evidence>
<comment type="caution">
    <text evidence="1">Lacks conserved residue(s) required for the propagation of feature annotation.</text>
</comment>
<protein>
    <submittedName>
        <fullName evidence="6">Uncharacterized protein LOC100179332</fullName>
    </submittedName>
</protein>
<dbReference type="GO" id="GO:0045499">
    <property type="term" value="F:chemorepellent activity"/>
    <property type="evidence" value="ECO:0007669"/>
    <property type="project" value="TreeGrafter"/>
</dbReference>
<sequence length="867" mass="96361">MWYVIFLSSVLLLYSTKAAGWNVTQHTHSDSNTSSVSFHDKHMSYVGGKDYLLLIDRTTKNVSRVRFESEETDFSLCKQFSLKSCYNCLKIIEQIDNNTLMICGTNAGSPMCYRFTISNQTREKMLKSVRWLSTDPTTTFASTLLHHNNGIAIDVELYVGSCPKTGCSIERRVSRKLKTISGTVDGVQFVDVHVSGVNQRKIYFFFREESDAFVLDQFTAGAGKSPFGFVGRVCEGDMGGSYTYRGRWMTFMKVRLICPYPGGTKTGSQNSYFDYMRSTVKVGDTVYVIFSYPDDWNVERSAVCGYKFSDIDSYIDGTAFESNQTLYYNSNTPPSYGKAYIAPSEFLPGQCPHSDQSTTSVDTTYENFVASASLIKAVVKPIENKAVYVQNTVFNYVAGIQMEGFNLLYLLKDTGLLQKMSVPYSGGKPEIITTTQVFDNSGTNSTVKSFSASDKELVIVMNDKVLSLPLASCSSYETCGHCEIDPHCSWRMGCVDSTTFELKSSICPNQTPAPELLPISPTFPIQVTWKYNASYGSSVSYHTTVTRTKDNLVVYQRSSHGNTTLNDNDLENGQTYRVEVTSSHNNILSEKAASVFSTPLSKPTLQQVRRTAFECDVIWGAVDSAKSYNIYKAQSSVPSFVIFPRNDHEEISFKFIDLKQEEDFTATVVAISDNGIRSDSAIVDCAEKHLTTQRETFPTTHQETSKTTMPTTISEQTTFRSEKSTLKPENPTFRQETTAVTSQTTSGVSYPTIGSAKKLGDSDELSSGSVSVFLVMIAVFVVLFLVVLLILVQNYFALGRQTSKLVAEDGNVKFVRVGVFWKRESTEDKLQFSKKDHGEVANGNSAGTPANFLDAENNKDVLLTVNV</sequence>
<dbReference type="Gene3D" id="2.130.10.10">
    <property type="entry name" value="YVTN repeat-like/Quinoprotein amine dehydrogenase"/>
    <property type="match status" value="1"/>
</dbReference>
<dbReference type="InterPro" id="IPR015943">
    <property type="entry name" value="WD40/YVTN_repeat-like_dom_sf"/>
</dbReference>
<dbReference type="InterPro" id="IPR027231">
    <property type="entry name" value="Semaphorin"/>
</dbReference>
<dbReference type="PANTHER" id="PTHR11036">
    <property type="entry name" value="SEMAPHORIN"/>
    <property type="match status" value="1"/>
</dbReference>
<feature type="domain" description="Sema" evidence="5">
    <location>
        <begin position="9"/>
        <end position="470"/>
    </location>
</feature>
<dbReference type="EMBL" id="LR786639">
    <property type="protein sequence ID" value="CAB3262292.1"/>
    <property type="molecule type" value="mRNA"/>
</dbReference>
<feature type="region of interest" description="Disordered" evidence="2">
    <location>
        <begin position="719"/>
        <end position="745"/>
    </location>
</feature>
<dbReference type="Pfam" id="PF01403">
    <property type="entry name" value="Sema"/>
    <property type="match status" value="1"/>
</dbReference>
<gene>
    <name evidence="6" type="primary">LOC100179332</name>
</gene>
<keyword evidence="3" id="KW-0812">Transmembrane</keyword>
<keyword evidence="4" id="KW-0732">Signal</keyword>
<dbReference type="InterPro" id="IPR036352">
    <property type="entry name" value="Semap_dom_sf"/>
</dbReference>
<dbReference type="GO" id="GO:0005886">
    <property type="term" value="C:plasma membrane"/>
    <property type="evidence" value="ECO:0007669"/>
    <property type="project" value="TreeGrafter"/>
</dbReference>
<keyword evidence="3" id="KW-1133">Transmembrane helix</keyword>
<keyword evidence="3" id="KW-0472">Membrane</keyword>
<evidence type="ECO:0000259" key="5">
    <source>
        <dbReference type="PROSITE" id="PS51004"/>
    </source>
</evidence>
<dbReference type="SMART" id="SM00630">
    <property type="entry name" value="Sema"/>
    <property type="match status" value="1"/>
</dbReference>
<feature type="signal peptide" evidence="4">
    <location>
        <begin position="1"/>
        <end position="20"/>
    </location>
</feature>
<feature type="chain" id="PRO_5026229295" evidence="4">
    <location>
        <begin position="21"/>
        <end position="867"/>
    </location>
</feature>
<dbReference type="PANTHER" id="PTHR11036:SF127">
    <property type="entry name" value="SEMAPHORIN-1A"/>
    <property type="match status" value="1"/>
</dbReference>
<feature type="transmembrane region" description="Helical" evidence="3">
    <location>
        <begin position="772"/>
        <end position="792"/>
    </location>
</feature>
<dbReference type="InterPro" id="IPR036116">
    <property type="entry name" value="FN3_sf"/>
</dbReference>
<evidence type="ECO:0000256" key="2">
    <source>
        <dbReference type="SAM" id="MobiDB-lite"/>
    </source>
</evidence>
<dbReference type="SUPFAM" id="SSF49265">
    <property type="entry name" value="Fibronectin type III"/>
    <property type="match status" value="1"/>
</dbReference>
<evidence type="ECO:0000313" key="6">
    <source>
        <dbReference type="EMBL" id="CAB3262292.1"/>
    </source>
</evidence>
<dbReference type="SUPFAM" id="SSF101912">
    <property type="entry name" value="Sema domain"/>
    <property type="match status" value="1"/>
</dbReference>
<evidence type="ECO:0000256" key="3">
    <source>
        <dbReference type="SAM" id="Phobius"/>
    </source>
</evidence>
<dbReference type="AlphaFoldDB" id="A0A6F9DH25"/>